<sequence length="46" mass="5015">MRKVLLTLFIFVIAAVGALGYSNAHNDNNEEIEQNPAATSTEIHSN</sequence>
<evidence type="ECO:0000256" key="1">
    <source>
        <dbReference type="SAM" id="MobiDB-lite"/>
    </source>
</evidence>
<reference evidence="3" key="1">
    <citation type="journal article" date="2019" name="Int. J. Syst. Evol. Microbiol.">
        <title>The Global Catalogue of Microorganisms (GCM) 10K type strain sequencing project: providing services to taxonomists for standard genome sequencing and annotation.</title>
        <authorList>
            <consortium name="The Broad Institute Genomics Platform"/>
            <consortium name="The Broad Institute Genome Sequencing Center for Infectious Disease"/>
            <person name="Wu L."/>
            <person name="Ma J."/>
        </authorList>
    </citation>
    <scope>NUCLEOTIDE SEQUENCE [LARGE SCALE GENOMIC DNA]</scope>
    <source>
        <strain evidence="3">CGMCC 1.7693</strain>
    </source>
</reference>
<feature type="compositionally biased region" description="Polar residues" evidence="1">
    <location>
        <begin position="36"/>
        <end position="46"/>
    </location>
</feature>
<feature type="region of interest" description="Disordered" evidence="1">
    <location>
        <begin position="25"/>
        <end position="46"/>
    </location>
</feature>
<comment type="caution">
    <text evidence="2">The sequence shown here is derived from an EMBL/GenBank/DDBJ whole genome shotgun (WGS) entry which is preliminary data.</text>
</comment>
<name>A0ABQ2NSC4_9BACI</name>
<dbReference type="EMBL" id="BMLW01000004">
    <property type="protein sequence ID" value="GGP09751.1"/>
    <property type="molecule type" value="Genomic_DNA"/>
</dbReference>
<organism evidence="2 3">
    <name type="scientific">Oceanobacillus neutriphilus</name>
    <dbReference type="NCBI Taxonomy" id="531815"/>
    <lineage>
        <taxon>Bacteria</taxon>
        <taxon>Bacillati</taxon>
        <taxon>Bacillota</taxon>
        <taxon>Bacilli</taxon>
        <taxon>Bacillales</taxon>
        <taxon>Bacillaceae</taxon>
        <taxon>Oceanobacillus</taxon>
    </lineage>
</organism>
<gene>
    <name evidence="2" type="ORF">GCM10011346_15110</name>
</gene>
<dbReference type="RefSeq" id="WP_188733850.1">
    <property type="nucleotide sequence ID" value="NZ_BMLW01000004.1"/>
</dbReference>
<evidence type="ECO:0000313" key="2">
    <source>
        <dbReference type="EMBL" id="GGP09751.1"/>
    </source>
</evidence>
<keyword evidence="3" id="KW-1185">Reference proteome</keyword>
<protein>
    <submittedName>
        <fullName evidence="2">Uncharacterized protein</fullName>
    </submittedName>
</protein>
<proteinExistence type="predicted"/>
<accession>A0ABQ2NSC4</accession>
<evidence type="ECO:0000313" key="3">
    <source>
        <dbReference type="Proteomes" id="UP000641206"/>
    </source>
</evidence>
<dbReference type="Proteomes" id="UP000641206">
    <property type="component" value="Unassembled WGS sequence"/>
</dbReference>